<feature type="domain" description="RDD" evidence="7">
    <location>
        <begin position="14"/>
        <end position="167"/>
    </location>
</feature>
<keyword evidence="4 6" id="KW-1133">Transmembrane helix</keyword>
<dbReference type="RefSeq" id="WP_226539007.1">
    <property type="nucleotide sequence ID" value="NZ_CP129013.1"/>
</dbReference>
<dbReference type="PANTHER" id="PTHR36115:SF9">
    <property type="entry name" value="LMO1584 PROTEIN"/>
    <property type="match status" value="1"/>
</dbReference>
<feature type="transmembrane region" description="Helical" evidence="6">
    <location>
        <begin position="21"/>
        <end position="42"/>
    </location>
</feature>
<dbReference type="PANTHER" id="PTHR36115">
    <property type="entry name" value="PROLINE-RICH ANTIGEN HOMOLOG-RELATED"/>
    <property type="match status" value="1"/>
</dbReference>
<evidence type="ECO:0000256" key="6">
    <source>
        <dbReference type="SAM" id="Phobius"/>
    </source>
</evidence>
<protein>
    <submittedName>
        <fullName evidence="8">RDD family protein</fullName>
    </submittedName>
</protein>
<evidence type="ECO:0000313" key="8">
    <source>
        <dbReference type="EMBL" id="WLR43181.1"/>
    </source>
</evidence>
<evidence type="ECO:0000259" key="7">
    <source>
        <dbReference type="Pfam" id="PF06271"/>
    </source>
</evidence>
<evidence type="ECO:0000256" key="2">
    <source>
        <dbReference type="ARBA" id="ARBA00022475"/>
    </source>
</evidence>
<feature type="transmembrane region" description="Helical" evidence="6">
    <location>
        <begin position="73"/>
        <end position="96"/>
    </location>
</feature>
<dbReference type="InterPro" id="IPR010432">
    <property type="entry name" value="RDD"/>
</dbReference>
<evidence type="ECO:0000256" key="4">
    <source>
        <dbReference type="ARBA" id="ARBA00022989"/>
    </source>
</evidence>
<comment type="subcellular location">
    <subcellularLocation>
        <location evidence="1">Cell membrane</location>
        <topology evidence="1">Multi-pass membrane protein</topology>
    </subcellularLocation>
</comment>
<feature type="transmembrane region" description="Helical" evidence="6">
    <location>
        <begin position="134"/>
        <end position="154"/>
    </location>
</feature>
<reference evidence="8 9" key="1">
    <citation type="submission" date="2023-06" db="EMBL/GenBank/DDBJ databases">
        <title>Five Gram-positive bacteria isolated from mangrove sediments in Shenzhen, Guangdong, China.</title>
        <authorList>
            <person name="Yu S."/>
            <person name="Zheng W."/>
            <person name="Huang Y."/>
        </authorList>
    </citation>
    <scope>NUCLEOTIDE SEQUENCE [LARGE SCALE GENOMIC DNA]</scope>
    <source>
        <strain evidence="8 9">SaN35-3</strain>
    </source>
</reference>
<dbReference type="InterPro" id="IPR051791">
    <property type="entry name" value="Pra-immunoreactive"/>
</dbReference>
<evidence type="ECO:0000256" key="1">
    <source>
        <dbReference type="ARBA" id="ARBA00004651"/>
    </source>
</evidence>
<proteinExistence type="predicted"/>
<organism evidence="8 9">
    <name type="scientific">Bacillus carboniphilus</name>
    <dbReference type="NCBI Taxonomy" id="86663"/>
    <lineage>
        <taxon>Bacteria</taxon>
        <taxon>Bacillati</taxon>
        <taxon>Bacillota</taxon>
        <taxon>Bacilli</taxon>
        <taxon>Bacillales</taxon>
        <taxon>Bacillaceae</taxon>
        <taxon>Bacillus</taxon>
    </lineage>
</organism>
<sequence>MEEIQNSKVESYEYASIGLRFAAHLLDGIILSILSFVLQFVYSLFTISDELYDKILILEQNPESVSEEFAVEIFWELMPIISFFILLLVIMCYLYYAIFQSSKLQATPGKLACSIKVTNVNGERIGFGRATGRFFSKSFISSPIFMIGYIIAFFTAKKQSLHDLIAGTLVLRK</sequence>
<dbReference type="Proteomes" id="UP001197974">
    <property type="component" value="Chromosome"/>
</dbReference>
<evidence type="ECO:0000313" key="9">
    <source>
        <dbReference type="Proteomes" id="UP001197974"/>
    </source>
</evidence>
<name>A0ABY9JUW2_9BACI</name>
<dbReference type="Pfam" id="PF06271">
    <property type="entry name" value="RDD"/>
    <property type="match status" value="1"/>
</dbReference>
<keyword evidence="2" id="KW-1003">Cell membrane</keyword>
<accession>A0ABY9JUW2</accession>
<keyword evidence="3 6" id="KW-0812">Transmembrane</keyword>
<keyword evidence="5 6" id="KW-0472">Membrane</keyword>
<keyword evidence="9" id="KW-1185">Reference proteome</keyword>
<evidence type="ECO:0000256" key="3">
    <source>
        <dbReference type="ARBA" id="ARBA00022692"/>
    </source>
</evidence>
<gene>
    <name evidence="8" type="ORF">LC087_02975</name>
</gene>
<dbReference type="EMBL" id="CP129013">
    <property type="protein sequence ID" value="WLR43181.1"/>
    <property type="molecule type" value="Genomic_DNA"/>
</dbReference>
<evidence type="ECO:0000256" key="5">
    <source>
        <dbReference type="ARBA" id="ARBA00023136"/>
    </source>
</evidence>